<comment type="caution">
    <text evidence="2">The sequence shown here is derived from an EMBL/GenBank/DDBJ whole genome shotgun (WGS) entry which is preliminary data.</text>
</comment>
<evidence type="ECO:0000313" key="3">
    <source>
        <dbReference type="Proteomes" id="UP000616114"/>
    </source>
</evidence>
<dbReference type="InterPro" id="IPR007922">
    <property type="entry name" value="DciA-like"/>
</dbReference>
<reference evidence="2" key="2">
    <citation type="submission" date="2020-09" db="EMBL/GenBank/DDBJ databases">
        <authorList>
            <person name="Sun Q."/>
            <person name="Zhou Y."/>
        </authorList>
    </citation>
    <scope>NUCLEOTIDE SEQUENCE</scope>
    <source>
        <strain evidence="2">CGMCC 1.12785</strain>
    </source>
</reference>
<dbReference type="RefSeq" id="WP_188551141.1">
    <property type="nucleotide sequence ID" value="NZ_BMFY01000010.1"/>
</dbReference>
<dbReference type="Proteomes" id="UP000616114">
    <property type="component" value="Unassembled WGS sequence"/>
</dbReference>
<dbReference type="Pfam" id="PF05258">
    <property type="entry name" value="DciA"/>
    <property type="match status" value="1"/>
</dbReference>
<organism evidence="2 3">
    <name type="scientific">Sediminivirga luteola</name>
    <dbReference type="NCBI Taxonomy" id="1774748"/>
    <lineage>
        <taxon>Bacteria</taxon>
        <taxon>Bacillati</taxon>
        <taxon>Actinomycetota</taxon>
        <taxon>Actinomycetes</taxon>
        <taxon>Micrococcales</taxon>
        <taxon>Brevibacteriaceae</taxon>
        <taxon>Sediminivirga</taxon>
    </lineage>
</organism>
<keyword evidence="3" id="KW-1185">Reference proteome</keyword>
<dbReference type="PANTHER" id="PTHR36456:SF1">
    <property type="entry name" value="UPF0232 PROTEIN SCO3875"/>
    <property type="match status" value="1"/>
</dbReference>
<protein>
    <submittedName>
        <fullName evidence="2">UPF0232 protein</fullName>
    </submittedName>
</protein>
<proteinExistence type="predicted"/>
<accession>A0A8J2XL66</accession>
<evidence type="ECO:0000256" key="1">
    <source>
        <dbReference type="SAM" id="MobiDB-lite"/>
    </source>
</evidence>
<evidence type="ECO:0000313" key="2">
    <source>
        <dbReference type="EMBL" id="GGA20158.1"/>
    </source>
</evidence>
<name>A0A8J2XL66_9MICO</name>
<feature type="region of interest" description="Disordered" evidence="1">
    <location>
        <begin position="29"/>
        <end position="55"/>
    </location>
</feature>
<reference evidence="2" key="1">
    <citation type="journal article" date="2014" name="Int. J. Syst. Evol. Microbiol.">
        <title>Complete genome sequence of Corynebacterium casei LMG S-19264T (=DSM 44701T), isolated from a smear-ripened cheese.</title>
        <authorList>
            <consortium name="US DOE Joint Genome Institute (JGI-PGF)"/>
            <person name="Walter F."/>
            <person name="Albersmeier A."/>
            <person name="Kalinowski J."/>
            <person name="Ruckert C."/>
        </authorList>
    </citation>
    <scope>NUCLEOTIDE SEQUENCE</scope>
    <source>
        <strain evidence="2">CGMCC 1.12785</strain>
    </source>
</reference>
<sequence length="175" mass="19323">MEGTERSWSPEDSVLPALALERARRMAAQFGEPDTRSYRRTTRKPPVAVHSSAGAHSRDPALLGGVLNGIVRRSGWKTSLTVGALMGRWGEIVGPQIADHCTPETFDRPTLVLRASSTAWAKELETFVPQIKQRLAEELGPGVVDHIRVLGPHQRSWRKGRLRAPGMRGPRDTYG</sequence>
<dbReference type="EMBL" id="BMFY01000010">
    <property type="protein sequence ID" value="GGA20158.1"/>
    <property type="molecule type" value="Genomic_DNA"/>
</dbReference>
<dbReference type="AlphaFoldDB" id="A0A8J2XL66"/>
<gene>
    <name evidence="2" type="ORF">GCM10011333_24130</name>
</gene>
<dbReference type="PANTHER" id="PTHR36456">
    <property type="entry name" value="UPF0232 PROTEIN SCO3875"/>
    <property type="match status" value="1"/>
</dbReference>